<evidence type="ECO:0000313" key="3">
    <source>
        <dbReference type="Proteomes" id="UP001219355"/>
    </source>
</evidence>
<keyword evidence="3" id="KW-1185">Reference proteome</keyword>
<protein>
    <submittedName>
        <fullName evidence="2">Uncharacterized protein</fullName>
    </submittedName>
</protein>
<accession>A0AAF0IMJ0</accession>
<feature type="region of interest" description="Disordered" evidence="1">
    <location>
        <begin position="58"/>
        <end position="77"/>
    </location>
</feature>
<dbReference type="Proteomes" id="UP001219355">
    <property type="component" value="Chromosome 5"/>
</dbReference>
<organism evidence="2 3">
    <name type="scientific">Emydomyces testavorans</name>
    <dbReference type="NCBI Taxonomy" id="2070801"/>
    <lineage>
        <taxon>Eukaryota</taxon>
        <taxon>Fungi</taxon>
        <taxon>Dikarya</taxon>
        <taxon>Ascomycota</taxon>
        <taxon>Pezizomycotina</taxon>
        <taxon>Eurotiomycetes</taxon>
        <taxon>Eurotiomycetidae</taxon>
        <taxon>Onygenales</taxon>
        <taxon>Nannizziopsiaceae</taxon>
        <taxon>Emydomyces</taxon>
    </lineage>
</organism>
<proteinExistence type="predicted"/>
<reference evidence="2" key="1">
    <citation type="submission" date="2023-03" db="EMBL/GenBank/DDBJ databases">
        <title>Emydomyces testavorans Genome Sequence.</title>
        <authorList>
            <person name="Hoyer L."/>
        </authorList>
    </citation>
    <scope>NUCLEOTIDE SEQUENCE</scope>
    <source>
        <strain evidence="2">16-2883</strain>
    </source>
</reference>
<gene>
    <name evidence="2" type="ORF">PRK78_007277</name>
</gene>
<name>A0AAF0IMJ0_9EURO</name>
<dbReference type="Gene3D" id="3.10.180.10">
    <property type="entry name" value="2,3-Dihydroxybiphenyl 1,2-Dioxygenase, domain 1"/>
    <property type="match status" value="1"/>
</dbReference>
<sequence length="116" mass="13453">MGLSHIGICVPHHKFNKTLSFYLAALAPLGYKELMRPVDNVVGLGIYYPEFWISGVNPDPSPTEHEHEHEHEQQQKPIHIAFQRQLQSQLRAKNDRKARELVHAFYDAALKSRWEV</sequence>
<feature type="compositionally biased region" description="Basic and acidic residues" evidence="1">
    <location>
        <begin position="62"/>
        <end position="74"/>
    </location>
</feature>
<evidence type="ECO:0000256" key="1">
    <source>
        <dbReference type="SAM" id="MobiDB-lite"/>
    </source>
</evidence>
<dbReference type="InterPro" id="IPR029068">
    <property type="entry name" value="Glyas_Bleomycin-R_OHBP_Dase"/>
</dbReference>
<dbReference type="EMBL" id="CP120631">
    <property type="protein sequence ID" value="WEW61781.1"/>
    <property type="molecule type" value="Genomic_DNA"/>
</dbReference>
<dbReference type="AlphaFoldDB" id="A0AAF0IMJ0"/>
<evidence type="ECO:0000313" key="2">
    <source>
        <dbReference type="EMBL" id="WEW61781.1"/>
    </source>
</evidence>